<feature type="region of interest" description="Disordered" evidence="1">
    <location>
        <begin position="1"/>
        <end position="26"/>
    </location>
</feature>
<evidence type="ECO:0000256" key="1">
    <source>
        <dbReference type="SAM" id="MobiDB-lite"/>
    </source>
</evidence>
<keyword evidence="3" id="KW-1185">Reference proteome</keyword>
<accession>A0AAV7NGZ9</accession>
<organism evidence="2 3">
    <name type="scientific">Pleurodeles waltl</name>
    <name type="common">Iberian ribbed newt</name>
    <dbReference type="NCBI Taxonomy" id="8319"/>
    <lineage>
        <taxon>Eukaryota</taxon>
        <taxon>Metazoa</taxon>
        <taxon>Chordata</taxon>
        <taxon>Craniata</taxon>
        <taxon>Vertebrata</taxon>
        <taxon>Euteleostomi</taxon>
        <taxon>Amphibia</taxon>
        <taxon>Batrachia</taxon>
        <taxon>Caudata</taxon>
        <taxon>Salamandroidea</taxon>
        <taxon>Salamandridae</taxon>
        <taxon>Pleurodelinae</taxon>
        <taxon>Pleurodeles</taxon>
    </lineage>
</organism>
<evidence type="ECO:0000313" key="2">
    <source>
        <dbReference type="EMBL" id="KAJ1114809.1"/>
    </source>
</evidence>
<gene>
    <name evidence="2" type="ORF">NDU88_003040</name>
</gene>
<name>A0AAV7NGZ9_PLEWA</name>
<reference evidence="2" key="1">
    <citation type="journal article" date="2022" name="bioRxiv">
        <title>Sequencing and chromosome-scale assembly of the giantPleurodeles waltlgenome.</title>
        <authorList>
            <person name="Brown T."/>
            <person name="Elewa A."/>
            <person name="Iarovenko S."/>
            <person name="Subramanian E."/>
            <person name="Araus A.J."/>
            <person name="Petzold A."/>
            <person name="Susuki M."/>
            <person name="Suzuki K.-i.T."/>
            <person name="Hayashi T."/>
            <person name="Toyoda A."/>
            <person name="Oliveira C."/>
            <person name="Osipova E."/>
            <person name="Leigh N.D."/>
            <person name="Simon A."/>
            <person name="Yun M.H."/>
        </authorList>
    </citation>
    <scope>NUCLEOTIDE SEQUENCE</scope>
    <source>
        <strain evidence="2">20211129_DDA</strain>
        <tissue evidence="2">Liver</tissue>
    </source>
</reference>
<sequence length="74" mass="7647">MAASSSSSWEGGRPRRGVAAGKWPSSSSSFCLDLVLLARDGISAVLFKVLRGWRPWAHSLEGDAGGAVGHAAHG</sequence>
<evidence type="ECO:0000313" key="3">
    <source>
        <dbReference type="Proteomes" id="UP001066276"/>
    </source>
</evidence>
<dbReference type="AlphaFoldDB" id="A0AAV7NGZ9"/>
<proteinExistence type="predicted"/>
<dbReference type="Proteomes" id="UP001066276">
    <property type="component" value="Chromosome 8"/>
</dbReference>
<comment type="caution">
    <text evidence="2">The sequence shown here is derived from an EMBL/GenBank/DDBJ whole genome shotgun (WGS) entry which is preliminary data.</text>
</comment>
<dbReference type="EMBL" id="JANPWB010000012">
    <property type="protein sequence ID" value="KAJ1114809.1"/>
    <property type="molecule type" value="Genomic_DNA"/>
</dbReference>
<protein>
    <submittedName>
        <fullName evidence="2">Uncharacterized protein</fullName>
    </submittedName>
</protein>